<evidence type="ECO:0000313" key="5">
    <source>
        <dbReference type="Proteomes" id="UP000322699"/>
    </source>
</evidence>
<comment type="caution">
    <text evidence="4">The sequence shown here is derived from an EMBL/GenBank/DDBJ whole genome shotgun (WGS) entry which is preliminary data.</text>
</comment>
<feature type="domain" description="Cytochrome C Planctomycete-type" evidence="2">
    <location>
        <begin position="70"/>
        <end position="122"/>
    </location>
</feature>
<evidence type="ECO:0000256" key="1">
    <source>
        <dbReference type="SAM" id="Phobius"/>
    </source>
</evidence>
<dbReference type="InterPro" id="IPR019251">
    <property type="entry name" value="DUF2231_TM"/>
</dbReference>
<dbReference type="AlphaFoldDB" id="A0A5B1CLZ8"/>
<proteinExistence type="predicted"/>
<dbReference type="PANTHER" id="PTHR35889:SF3">
    <property type="entry name" value="F-BOX DOMAIN-CONTAINING PROTEIN"/>
    <property type="match status" value="1"/>
</dbReference>
<dbReference type="RefSeq" id="WP_068263883.1">
    <property type="nucleotide sequence ID" value="NZ_LWSK01000052.1"/>
</dbReference>
<feature type="transmembrane region" description="Helical" evidence="1">
    <location>
        <begin position="258"/>
        <end position="280"/>
    </location>
</feature>
<evidence type="ECO:0000313" key="4">
    <source>
        <dbReference type="EMBL" id="KAA1260364.1"/>
    </source>
</evidence>
<feature type="transmembrane region" description="Helical" evidence="1">
    <location>
        <begin position="217"/>
        <end position="238"/>
    </location>
</feature>
<evidence type="ECO:0000259" key="2">
    <source>
        <dbReference type="Pfam" id="PF07635"/>
    </source>
</evidence>
<organism evidence="4 5">
    <name type="scientific">Rubripirellula obstinata</name>
    <dbReference type="NCBI Taxonomy" id="406547"/>
    <lineage>
        <taxon>Bacteria</taxon>
        <taxon>Pseudomonadati</taxon>
        <taxon>Planctomycetota</taxon>
        <taxon>Planctomycetia</taxon>
        <taxon>Pirellulales</taxon>
        <taxon>Pirellulaceae</taxon>
        <taxon>Rubripirellula</taxon>
    </lineage>
</organism>
<reference evidence="4 5" key="1">
    <citation type="submission" date="2019-08" db="EMBL/GenBank/DDBJ databases">
        <title>Deep-cultivation of Planctomycetes and their phenomic and genomic characterization uncovers novel biology.</title>
        <authorList>
            <person name="Wiegand S."/>
            <person name="Jogler M."/>
            <person name="Boedeker C."/>
            <person name="Pinto D."/>
            <person name="Vollmers J."/>
            <person name="Rivas-Marin E."/>
            <person name="Kohn T."/>
            <person name="Peeters S.H."/>
            <person name="Heuer A."/>
            <person name="Rast P."/>
            <person name="Oberbeckmann S."/>
            <person name="Bunk B."/>
            <person name="Jeske O."/>
            <person name="Meyerdierks A."/>
            <person name="Storesund J.E."/>
            <person name="Kallscheuer N."/>
            <person name="Luecker S."/>
            <person name="Lage O.M."/>
            <person name="Pohl T."/>
            <person name="Merkel B.J."/>
            <person name="Hornburger P."/>
            <person name="Mueller R.-W."/>
            <person name="Bruemmer F."/>
            <person name="Labrenz M."/>
            <person name="Spormann A.M."/>
            <person name="Op Den Camp H."/>
            <person name="Overmann J."/>
            <person name="Amann R."/>
            <person name="Jetten M.S.M."/>
            <person name="Mascher T."/>
            <person name="Medema M.H."/>
            <person name="Devos D.P."/>
            <person name="Kaster A.-K."/>
            <person name="Ovreas L."/>
            <person name="Rohde M."/>
            <person name="Galperin M.Y."/>
            <person name="Jogler C."/>
        </authorList>
    </citation>
    <scope>NUCLEOTIDE SEQUENCE [LARGE SCALE GENOMIC DNA]</scope>
    <source>
        <strain evidence="4 5">LF1</strain>
    </source>
</reference>
<feature type="transmembrane region" description="Helical" evidence="1">
    <location>
        <begin position="187"/>
        <end position="205"/>
    </location>
</feature>
<dbReference type="InterPro" id="IPR011429">
    <property type="entry name" value="Cyt_c_Planctomycete-type"/>
</dbReference>
<dbReference type="EMBL" id="VRLW01000001">
    <property type="protein sequence ID" value="KAA1260364.1"/>
    <property type="molecule type" value="Genomic_DNA"/>
</dbReference>
<accession>A0A5B1CLZ8</accession>
<sequence>MKRVHENLVKKSPIALSLTWFGLILCSALLLGSTIASAEETEPEMPFALDDDGRLVRFDRDVAPILRTRCLECHNEEDARGDFRVDDRDTLLGYVEPDDAESSTLFADYLTIDDEDMLMPPRTHGGPLSASELSIIRVWINEGAGWPEDVQLVSAGAEDKLAVAVAPPTTLLGRVWAAQGFLHPATVHFPVALLLLGAAFVVLGWKWPAVGTQIPLACLLIGAVTAIASTAMGFSFAVERGYGSWDRFDAAIMEKEVFWHRWSGVVVSVLAAVFAIIALVSLRTKNARMTTVWKAGLLVCAAIVGLVGHQGGEMSYGEDFYPKMFRTLLGTPETNADAVTVSAASVVQKSERNLE</sequence>
<keyword evidence="1" id="KW-0812">Transmembrane</keyword>
<dbReference type="Pfam" id="PF07635">
    <property type="entry name" value="PSCyt1"/>
    <property type="match status" value="1"/>
</dbReference>
<keyword evidence="1" id="KW-1133">Transmembrane helix</keyword>
<name>A0A5B1CLZ8_9BACT</name>
<keyword evidence="5" id="KW-1185">Reference proteome</keyword>
<evidence type="ECO:0000259" key="3">
    <source>
        <dbReference type="Pfam" id="PF09990"/>
    </source>
</evidence>
<feature type="transmembrane region" description="Helical" evidence="1">
    <location>
        <begin position="292"/>
        <end position="312"/>
    </location>
</feature>
<gene>
    <name evidence="4" type="ORF">LF1_29040</name>
</gene>
<keyword evidence="1" id="KW-0472">Membrane</keyword>
<dbReference type="PANTHER" id="PTHR35889">
    <property type="entry name" value="CYCLOINULO-OLIGOSACCHARIDE FRUCTANOTRANSFERASE-RELATED"/>
    <property type="match status" value="1"/>
</dbReference>
<protein>
    <submittedName>
        <fullName evidence="4">Planctomycete cytochrome C</fullName>
    </submittedName>
</protein>
<feature type="domain" description="DUF2231" evidence="3">
    <location>
        <begin position="182"/>
        <end position="317"/>
    </location>
</feature>
<dbReference type="Proteomes" id="UP000322699">
    <property type="component" value="Unassembled WGS sequence"/>
</dbReference>
<dbReference type="Pfam" id="PF09990">
    <property type="entry name" value="DUF2231"/>
    <property type="match status" value="1"/>
</dbReference>